<feature type="transmembrane region" description="Helical" evidence="3">
    <location>
        <begin position="185"/>
        <end position="207"/>
    </location>
</feature>
<feature type="transmembrane region" description="Helical" evidence="3">
    <location>
        <begin position="160"/>
        <end position="179"/>
    </location>
</feature>
<dbReference type="SUPFAM" id="SSF103481">
    <property type="entry name" value="Multidrug resistance efflux transporter EmrE"/>
    <property type="match status" value="1"/>
</dbReference>
<feature type="compositionally biased region" description="Low complexity" evidence="2">
    <location>
        <begin position="266"/>
        <end position="280"/>
    </location>
</feature>
<evidence type="ECO:0000256" key="3">
    <source>
        <dbReference type="SAM" id="Phobius"/>
    </source>
</evidence>
<dbReference type="InterPro" id="IPR037185">
    <property type="entry name" value="EmrE-like"/>
</dbReference>
<name>A0ABV2P1P6_9MICC</name>
<evidence type="ECO:0000313" key="6">
    <source>
        <dbReference type="Proteomes" id="UP001549307"/>
    </source>
</evidence>
<gene>
    <name evidence="5" type="ORF">ABIE37_000430</name>
</gene>
<dbReference type="Proteomes" id="UP001549307">
    <property type="component" value="Unassembled WGS sequence"/>
</dbReference>
<evidence type="ECO:0000313" key="5">
    <source>
        <dbReference type="EMBL" id="MET4538675.1"/>
    </source>
</evidence>
<feature type="transmembrane region" description="Helical" evidence="3">
    <location>
        <begin position="245"/>
        <end position="262"/>
    </location>
</feature>
<evidence type="ECO:0000256" key="2">
    <source>
        <dbReference type="SAM" id="MobiDB-lite"/>
    </source>
</evidence>
<keyword evidence="6" id="KW-1185">Reference proteome</keyword>
<proteinExistence type="inferred from homology"/>
<dbReference type="InterPro" id="IPR000620">
    <property type="entry name" value="EamA_dom"/>
</dbReference>
<feature type="domain" description="EamA" evidence="4">
    <location>
        <begin position="131"/>
        <end position="257"/>
    </location>
</feature>
<feature type="transmembrane region" description="Helical" evidence="3">
    <location>
        <begin position="129"/>
        <end position="148"/>
    </location>
</feature>
<keyword evidence="3" id="KW-0812">Transmembrane</keyword>
<feature type="transmembrane region" description="Helical" evidence="3">
    <location>
        <begin position="219"/>
        <end position="239"/>
    </location>
</feature>
<accession>A0ABV2P1P6</accession>
<evidence type="ECO:0000259" key="4">
    <source>
        <dbReference type="Pfam" id="PF00892"/>
    </source>
</evidence>
<organism evidence="5 6">
    <name type="scientific">Arthrobacter bambusae</name>
    <dbReference type="NCBI Taxonomy" id="1338426"/>
    <lineage>
        <taxon>Bacteria</taxon>
        <taxon>Bacillati</taxon>
        <taxon>Actinomycetota</taxon>
        <taxon>Actinomycetes</taxon>
        <taxon>Micrococcales</taxon>
        <taxon>Micrococcaceae</taxon>
        <taxon>Arthrobacter</taxon>
    </lineage>
</organism>
<comment type="caution">
    <text evidence="5">The sequence shown here is derived from an EMBL/GenBank/DDBJ whole genome shotgun (WGS) entry which is preliminary data.</text>
</comment>
<sequence length="303" mass="31116">MAMGALCSAQLAGAVSLSLTPLIRVEDLTWLRLVGASVILVAIARPWRFSFNLSTFLLCVCLGVTSAAMTMLYMLSITRLSIGTATALEFLGPLSIAVIRLRGAGKLWALPPVVGVLALTAPWHGKSDLHGVILALAAGLSWAIYILLTQRAGDDVAGLHSLAISLPVAAIVATFMVGTSVVSRISLSTVFLGLAVSLLLPVVPYALELLALRRLTTGAFGILMSLHPAVGAVVGLIFLNQVLTPLALAGIALVVGAGIGATHSGTRATPGAHAPHTAPRSGVRATPPEPNGQQGEAEVPGSR</sequence>
<comment type="similarity">
    <text evidence="1">Belongs to the EamA transporter family.</text>
</comment>
<keyword evidence="3" id="KW-1133">Transmembrane helix</keyword>
<feature type="region of interest" description="Disordered" evidence="2">
    <location>
        <begin position="266"/>
        <end position="303"/>
    </location>
</feature>
<feature type="transmembrane region" description="Helical" evidence="3">
    <location>
        <begin position="80"/>
        <end position="99"/>
    </location>
</feature>
<reference evidence="5 6" key="1">
    <citation type="submission" date="2024-06" db="EMBL/GenBank/DDBJ databases">
        <title>Sorghum-associated microbial communities from plants grown in Nebraska, USA.</title>
        <authorList>
            <person name="Schachtman D."/>
        </authorList>
    </citation>
    <scope>NUCLEOTIDE SEQUENCE [LARGE SCALE GENOMIC DNA]</scope>
    <source>
        <strain evidence="5 6">3552</strain>
    </source>
</reference>
<feature type="transmembrane region" description="Helical" evidence="3">
    <location>
        <begin position="56"/>
        <end position="74"/>
    </location>
</feature>
<protein>
    <submittedName>
        <fullName evidence="5">Inner membrane transporter RhtA</fullName>
    </submittedName>
</protein>
<keyword evidence="3" id="KW-0472">Membrane</keyword>
<feature type="transmembrane region" description="Helical" evidence="3">
    <location>
        <begin position="106"/>
        <end position="123"/>
    </location>
</feature>
<evidence type="ECO:0000256" key="1">
    <source>
        <dbReference type="ARBA" id="ARBA00007362"/>
    </source>
</evidence>
<dbReference type="Pfam" id="PF00892">
    <property type="entry name" value="EamA"/>
    <property type="match status" value="1"/>
</dbReference>
<dbReference type="EMBL" id="JBEPSN010000001">
    <property type="protein sequence ID" value="MET4538675.1"/>
    <property type="molecule type" value="Genomic_DNA"/>
</dbReference>